<evidence type="ECO:0000256" key="4">
    <source>
        <dbReference type="PIRSR" id="PIRSR600821-50"/>
    </source>
</evidence>
<reference evidence="7 8" key="1">
    <citation type="journal article" date="2010" name="BMC Genomics">
        <title>Comparative genomics and proteomics of Helicobacter mustelae, an ulcerogenic and carcinogenic gastric pathogen.</title>
        <authorList>
            <person name="O'Toole P.W."/>
            <person name="Snelling W.J."/>
            <person name="Canchaya C."/>
            <person name="Forde B.M."/>
            <person name="Hardie K.R."/>
            <person name="Josenhans C."/>
            <person name="Graham R.L.J."/>
            <person name="McMullan G."/>
            <person name="Parkhill J."/>
            <person name="Belda E."/>
            <person name="Bentley S.D."/>
        </authorList>
    </citation>
    <scope>NUCLEOTIDE SEQUENCE [LARGE SCALE GENOMIC DNA]</scope>
    <source>
        <strain evidence="8">ATCC 43772 / LMG 18044 / NCTC 12198 / 12198</strain>
    </source>
</reference>
<evidence type="ECO:0000256" key="5">
    <source>
        <dbReference type="PIRSR" id="PIRSR600821-52"/>
    </source>
</evidence>
<dbReference type="AlphaFoldDB" id="D3UJ16"/>
<comment type="cofactor">
    <cofactor evidence="1 4">
        <name>pyridoxal 5'-phosphate</name>
        <dbReference type="ChEBI" id="CHEBI:597326"/>
    </cofactor>
</comment>
<evidence type="ECO:0000313" key="7">
    <source>
        <dbReference type="EMBL" id="CBG40491.1"/>
    </source>
</evidence>
<dbReference type="Gene3D" id="3.20.20.10">
    <property type="entry name" value="Alanine racemase"/>
    <property type="match status" value="1"/>
</dbReference>
<dbReference type="GO" id="GO:0005829">
    <property type="term" value="C:cytosol"/>
    <property type="evidence" value="ECO:0007669"/>
    <property type="project" value="TreeGrafter"/>
</dbReference>
<dbReference type="Proteomes" id="UP000001522">
    <property type="component" value="Chromosome"/>
</dbReference>
<feature type="binding site" evidence="5">
    <location>
        <position position="118"/>
    </location>
    <ligand>
        <name>substrate</name>
    </ligand>
</feature>
<dbReference type="RefSeq" id="WP_013023559.1">
    <property type="nucleotide sequence ID" value="NC_013949.1"/>
</dbReference>
<protein>
    <submittedName>
        <fullName evidence="7">Alanine racemase</fullName>
        <ecNumber evidence="7">5.1.1.1</ecNumber>
    </submittedName>
</protein>
<dbReference type="Gene3D" id="2.40.37.10">
    <property type="entry name" value="Lyase, Ornithine Decarboxylase, Chain A, domain 1"/>
    <property type="match status" value="1"/>
</dbReference>
<dbReference type="GO" id="GO:0008784">
    <property type="term" value="F:alanine racemase activity"/>
    <property type="evidence" value="ECO:0007669"/>
    <property type="project" value="UniProtKB-EC"/>
</dbReference>
<sequence>MAQILIDSQKYKNNLDLITSHLHDKTKLAIVLKDNAYGHGLEEMAHLSHNYGIKSVFVKNESEARKIEHLFEHITIFYGIPSSPLPPNLHPVIHSNQNLDLLASPCSVELKINIGMNRNGIAPRELESMITKILQKDLGLFGVFAHNGYGDDLMEDFQNGQQIFQEIKEQTLYLSQKLGFPRPRFHSLNSSGTLRSREFPDDLVRIGMAAYGYCGANFPLEIADRLQPIASLWADKICTHYLPKGAKIGYSGMSVLQEDSFVSTYDIGYGDGLFRFDGTQPPYFSADGFLILPKTSMDCFSALSTKERICVFDDARTLAQIFHTIPYEILVRISPFIQRIIL</sequence>
<dbReference type="SMART" id="SM01005">
    <property type="entry name" value="Ala_racemase_C"/>
    <property type="match status" value="1"/>
</dbReference>
<dbReference type="InterPro" id="IPR000821">
    <property type="entry name" value="Ala_racemase"/>
</dbReference>
<dbReference type="InterPro" id="IPR009006">
    <property type="entry name" value="Ala_racemase/Decarboxylase_C"/>
</dbReference>
<proteinExistence type="predicted"/>
<evidence type="ECO:0000259" key="6">
    <source>
        <dbReference type="SMART" id="SM01005"/>
    </source>
</evidence>
<dbReference type="PRINTS" id="PR00992">
    <property type="entry name" value="ALARACEMASE"/>
</dbReference>
<dbReference type="InterPro" id="IPR011079">
    <property type="entry name" value="Ala_racemase_C"/>
</dbReference>
<name>D3UJ16_HELM1</name>
<feature type="binding site" evidence="5">
    <location>
        <position position="297"/>
    </location>
    <ligand>
        <name>substrate</name>
    </ligand>
</feature>
<feature type="modified residue" description="N6-(pyridoxal phosphate)lysine" evidence="4">
    <location>
        <position position="33"/>
    </location>
</feature>
<dbReference type="Pfam" id="PF00842">
    <property type="entry name" value="Ala_racemase_C"/>
    <property type="match status" value="1"/>
</dbReference>
<accession>D3UJ16</accession>
<dbReference type="STRING" id="679897.HMU12370"/>
<organism evidence="7 8">
    <name type="scientific">Helicobacter mustelae (strain ATCC 43772 / CCUG 25715 / CIP 103759 / LMG 18044 / NCTC 12198 / R85-136P)</name>
    <name type="common">Campylobacter mustelae</name>
    <dbReference type="NCBI Taxonomy" id="679897"/>
    <lineage>
        <taxon>Bacteria</taxon>
        <taxon>Pseudomonadati</taxon>
        <taxon>Campylobacterota</taxon>
        <taxon>Epsilonproteobacteria</taxon>
        <taxon>Campylobacterales</taxon>
        <taxon>Helicobacteraceae</taxon>
        <taxon>Helicobacter</taxon>
    </lineage>
</organism>
<dbReference type="InterPro" id="IPR001608">
    <property type="entry name" value="Ala_racemase_N"/>
</dbReference>
<keyword evidence="8" id="KW-1185">Reference proteome</keyword>
<dbReference type="PANTHER" id="PTHR30511">
    <property type="entry name" value="ALANINE RACEMASE"/>
    <property type="match status" value="1"/>
</dbReference>
<evidence type="ECO:0000256" key="2">
    <source>
        <dbReference type="ARBA" id="ARBA00022898"/>
    </source>
</evidence>
<dbReference type="SUPFAM" id="SSF51419">
    <property type="entry name" value="PLP-binding barrel"/>
    <property type="match status" value="1"/>
</dbReference>
<keyword evidence="2 4" id="KW-0663">Pyridoxal phosphate</keyword>
<dbReference type="NCBIfam" id="NF000791">
    <property type="entry name" value="PRK00053.2-2"/>
    <property type="match status" value="1"/>
</dbReference>
<evidence type="ECO:0000313" key="8">
    <source>
        <dbReference type="Proteomes" id="UP000001522"/>
    </source>
</evidence>
<dbReference type="PANTHER" id="PTHR30511:SF0">
    <property type="entry name" value="ALANINE RACEMASE, CATABOLIC-RELATED"/>
    <property type="match status" value="1"/>
</dbReference>
<dbReference type="Pfam" id="PF01168">
    <property type="entry name" value="Ala_racemase_N"/>
    <property type="match status" value="1"/>
</dbReference>
<evidence type="ECO:0000256" key="3">
    <source>
        <dbReference type="ARBA" id="ARBA00023235"/>
    </source>
</evidence>
<dbReference type="GO" id="GO:0030170">
    <property type="term" value="F:pyridoxal phosphate binding"/>
    <property type="evidence" value="ECO:0007669"/>
    <property type="project" value="TreeGrafter"/>
</dbReference>
<gene>
    <name evidence="7" type="primary">alr</name>
    <name evidence="7" type="ordered locus">HMU12370</name>
</gene>
<dbReference type="EMBL" id="FN555004">
    <property type="protein sequence ID" value="CBG40491.1"/>
    <property type="molecule type" value="Genomic_DNA"/>
</dbReference>
<evidence type="ECO:0000256" key="1">
    <source>
        <dbReference type="ARBA" id="ARBA00001933"/>
    </source>
</evidence>
<feature type="domain" description="Alanine racemase C-terminal" evidence="6">
    <location>
        <begin position="229"/>
        <end position="342"/>
    </location>
</feature>
<keyword evidence="3 7" id="KW-0413">Isomerase</keyword>
<dbReference type="eggNOG" id="COG0787">
    <property type="taxonomic scope" value="Bacteria"/>
</dbReference>
<dbReference type="HOGENOM" id="CLU_028393_2_2_7"/>
<dbReference type="SUPFAM" id="SSF50621">
    <property type="entry name" value="Alanine racemase C-terminal domain-like"/>
    <property type="match status" value="1"/>
</dbReference>
<dbReference type="EC" id="5.1.1.1" evidence="7"/>
<dbReference type="KEGG" id="hms:HMU12370"/>
<dbReference type="GO" id="GO:0006522">
    <property type="term" value="P:alanine metabolic process"/>
    <property type="evidence" value="ECO:0007669"/>
    <property type="project" value="InterPro"/>
</dbReference>
<dbReference type="InterPro" id="IPR029066">
    <property type="entry name" value="PLP-binding_barrel"/>
</dbReference>